<name>A0A2S3UT54_9HYPH</name>
<dbReference type="Proteomes" id="UP000236959">
    <property type="component" value="Unassembled WGS sequence"/>
</dbReference>
<feature type="transmembrane region" description="Helical" evidence="9">
    <location>
        <begin position="135"/>
        <end position="157"/>
    </location>
</feature>
<keyword evidence="4 9" id="KW-0997">Cell inner membrane</keyword>
<dbReference type="AlphaFoldDB" id="A0A2S3UT54"/>
<dbReference type="GO" id="GO:0015740">
    <property type="term" value="P:C4-dicarboxylate transport"/>
    <property type="evidence" value="ECO:0007669"/>
    <property type="project" value="TreeGrafter"/>
</dbReference>
<comment type="function">
    <text evidence="9">Part of the tripartite ATP-independent periplasmic (TRAP) transport system.</text>
</comment>
<reference evidence="11 12" key="1">
    <citation type="submission" date="2018-01" db="EMBL/GenBank/DDBJ databases">
        <title>Genomic Encyclopedia of Archaeal and Bacterial Type Strains, Phase II (KMG-II): from individual species to whole genera.</title>
        <authorList>
            <person name="Goeker M."/>
        </authorList>
    </citation>
    <scope>NUCLEOTIDE SEQUENCE [LARGE SCALE GENOMIC DNA]</scope>
    <source>
        <strain evidence="11 12">DSM 17023</strain>
    </source>
</reference>
<organism evidence="11 12">
    <name type="scientific">Roseibium marinum</name>
    <dbReference type="NCBI Taxonomy" id="281252"/>
    <lineage>
        <taxon>Bacteria</taxon>
        <taxon>Pseudomonadati</taxon>
        <taxon>Pseudomonadota</taxon>
        <taxon>Alphaproteobacteria</taxon>
        <taxon>Hyphomicrobiales</taxon>
        <taxon>Stappiaceae</taxon>
        <taxon>Roseibium</taxon>
    </lineage>
</organism>
<feature type="domain" description="Tripartite ATP-independent periplasmic transporters DctQ component" evidence="10">
    <location>
        <begin position="26"/>
        <end position="156"/>
    </location>
</feature>
<comment type="subunit">
    <text evidence="9">The complex comprises the extracytoplasmic solute receptor protein and the two transmembrane proteins.</text>
</comment>
<dbReference type="Pfam" id="PF04290">
    <property type="entry name" value="DctQ"/>
    <property type="match status" value="1"/>
</dbReference>
<feature type="transmembrane region" description="Helical" evidence="9">
    <location>
        <begin position="50"/>
        <end position="67"/>
    </location>
</feature>
<dbReference type="OrthoDB" id="4250245at2"/>
<dbReference type="PANTHER" id="PTHR35011:SF10">
    <property type="entry name" value="TRAP TRANSPORTER SMALL PERMEASE PROTEIN"/>
    <property type="match status" value="1"/>
</dbReference>
<dbReference type="PANTHER" id="PTHR35011">
    <property type="entry name" value="2,3-DIKETO-L-GULONATE TRAP TRANSPORTER SMALL PERMEASE PROTEIN YIAM"/>
    <property type="match status" value="1"/>
</dbReference>
<dbReference type="InterPro" id="IPR055348">
    <property type="entry name" value="DctQ"/>
</dbReference>
<evidence type="ECO:0000313" key="11">
    <source>
        <dbReference type="EMBL" id="POF30907.1"/>
    </source>
</evidence>
<evidence type="ECO:0000259" key="10">
    <source>
        <dbReference type="Pfam" id="PF04290"/>
    </source>
</evidence>
<keyword evidence="6 9" id="KW-1133">Transmembrane helix</keyword>
<keyword evidence="12" id="KW-1185">Reference proteome</keyword>
<comment type="caution">
    <text evidence="11">The sequence shown here is derived from an EMBL/GenBank/DDBJ whole genome shotgun (WGS) entry which is preliminary data.</text>
</comment>
<evidence type="ECO:0000256" key="8">
    <source>
        <dbReference type="ARBA" id="ARBA00038436"/>
    </source>
</evidence>
<keyword evidence="2 9" id="KW-0813">Transport</keyword>
<comment type="subcellular location">
    <subcellularLocation>
        <location evidence="1 9">Cell inner membrane</location>
        <topology evidence="1 9">Multi-pass membrane protein</topology>
    </subcellularLocation>
</comment>
<keyword evidence="5 9" id="KW-0812">Transmembrane</keyword>
<comment type="similarity">
    <text evidence="8 9">Belongs to the TRAP transporter small permease family.</text>
</comment>
<sequence>MRLLFRVQDSLLNLLAVVGALAIVALMLHVAADVVLRNALNSPIPATYEIVTHYYMIALAFIPLAWVEKGGGMVQVEVFETFLGPRGLVWSDRLVALLSSVIYAALAWFTLQTALRNFDTGVFVLAQNTRVPTWPAYFLLPLGFALAALTTAIRMVFPARGAAV</sequence>
<evidence type="ECO:0000256" key="2">
    <source>
        <dbReference type="ARBA" id="ARBA00022448"/>
    </source>
</evidence>
<dbReference type="EMBL" id="PPCN01000005">
    <property type="protein sequence ID" value="POF30907.1"/>
    <property type="molecule type" value="Genomic_DNA"/>
</dbReference>
<keyword evidence="7 9" id="KW-0472">Membrane</keyword>
<proteinExistence type="inferred from homology"/>
<evidence type="ECO:0000256" key="4">
    <source>
        <dbReference type="ARBA" id="ARBA00022519"/>
    </source>
</evidence>
<feature type="transmembrane region" description="Helical" evidence="9">
    <location>
        <begin position="12"/>
        <end position="30"/>
    </location>
</feature>
<dbReference type="GO" id="GO:0005886">
    <property type="term" value="C:plasma membrane"/>
    <property type="evidence" value="ECO:0007669"/>
    <property type="project" value="UniProtKB-SubCell"/>
</dbReference>
<protein>
    <recommendedName>
        <fullName evidence="9">TRAP transporter small permease protein</fullName>
    </recommendedName>
</protein>
<dbReference type="RefSeq" id="WP_103222874.1">
    <property type="nucleotide sequence ID" value="NZ_PPCN01000005.1"/>
</dbReference>
<evidence type="ECO:0000256" key="9">
    <source>
        <dbReference type="RuleBase" id="RU369079"/>
    </source>
</evidence>
<evidence type="ECO:0000256" key="6">
    <source>
        <dbReference type="ARBA" id="ARBA00022989"/>
    </source>
</evidence>
<dbReference type="GO" id="GO:0022857">
    <property type="term" value="F:transmembrane transporter activity"/>
    <property type="evidence" value="ECO:0007669"/>
    <property type="project" value="UniProtKB-UniRule"/>
</dbReference>
<evidence type="ECO:0000256" key="5">
    <source>
        <dbReference type="ARBA" id="ARBA00022692"/>
    </source>
</evidence>
<gene>
    <name evidence="11" type="ORF">CLV41_10585</name>
</gene>
<feature type="transmembrane region" description="Helical" evidence="9">
    <location>
        <begin position="94"/>
        <end position="115"/>
    </location>
</feature>
<evidence type="ECO:0000256" key="1">
    <source>
        <dbReference type="ARBA" id="ARBA00004429"/>
    </source>
</evidence>
<keyword evidence="3" id="KW-1003">Cell membrane</keyword>
<evidence type="ECO:0000313" key="12">
    <source>
        <dbReference type="Proteomes" id="UP000236959"/>
    </source>
</evidence>
<evidence type="ECO:0000256" key="3">
    <source>
        <dbReference type="ARBA" id="ARBA00022475"/>
    </source>
</evidence>
<evidence type="ECO:0000256" key="7">
    <source>
        <dbReference type="ARBA" id="ARBA00023136"/>
    </source>
</evidence>
<dbReference type="InterPro" id="IPR007387">
    <property type="entry name" value="TRAP_DctQ"/>
</dbReference>
<accession>A0A2S3UT54</accession>